<evidence type="ECO:0000256" key="2">
    <source>
        <dbReference type="ARBA" id="ARBA00023002"/>
    </source>
</evidence>
<dbReference type="PRINTS" id="PR00081">
    <property type="entry name" value="GDHRDH"/>
</dbReference>
<accession>A0ABT1ND12</accession>
<dbReference type="PANTHER" id="PTHR43639">
    <property type="entry name" value="OXIDOREDUCTASE, SHORT-CHAIN DEHYDROGENASE/REDUCTASE FAMILY (AFU_ORTHOLOGUE AFUA_5G02870)"/>
    <property type="match status" value="1"/>
</dbReference>
<dbReference type="CDD" id="cd05233">
    <property type="entry name" value="SDR_c"/>
    <property type="match status" value="1"/>
</dbReference>
<gene>
    <name evidence="4" type="ORF">LJD61_05180</name>
</gene>
<dbReference type="RefSeq" id="WP_255226462.1">
    <property type="nucleotide sequence ID" value="NZ_JAJEKE010000003.1"/>
</dbReference>
<comment type="caution">
    <text evidence="4">The sequence shown here is derived from an EMBL/GenBank/DDBJ whole genome shotgun (WGS) entry which is preliminary data.</text>
</comment>
<dbReference type="PANTHER" id="PTHR43639:SF1">
    <property type="entry name" value="SHORT-CHAIN DEHYDROGENASE_REDUCTASE FAMILY PROTEIN"/>
    <property type="match status" value="1"/>
</dbReference>
<dbReference type="PRINTS" id="PR00080">
    <property type="entry name" value="SDRFAMILY"/>
</dbReference>
<keyword evidence="2" id="KW-0560">Oxidoreductase</keyword>
<dbReference type="EMBL" id="JAJEKE010000003">
    <property type="protein sequence ID" value="MCQ1528939.1"/>
    <property type="molecule type" value="Genomic_DNA"/>
</dbReference>
<evidence type="ECO:0000313" key="4">
    <source>
        <dbReference type="EMBL" id="MCQ1528939.1"/>
    </source>
</evidence>
<dbReference type="Proteomes" id="UP001651880">
    <property type="component" value="Unassembled WGS sequence"/>
</dbReference>
<protein>
    <submittedName>
        <fullName evidence="4">SDR family oxidoreductase</fullName>
    </submittedName>
</protein>
<evidence type="ECO:0000256" key="1">
    <source>
        <dbReference type="ARBA" id="ARBA00006484"/>
    </source>
</evidence>
<dbReference type="Gene3D" id="3.40.50.720">
    <property type="entry name" value="NAD(P)-binding Rossmann-like Domain"/>
    <property type="match status" value="1"/>
</dbReference>
<dbReference type="InterPro" id="IPR002347">
    <property type="entry name" value="SDR_fam"/>
</dbReference>
<dbReference type="InterPro" id="IPR036291">
    <property type="entry name" value="NAD(P)-bd_dom_sf"/>
</dbReference>
<sequence>MIKIDLTNKLALVTGAAGGLGRQISIDLAECGADVILSVNNSIDEAEKIAEDIKKIGRKAIVVHGNIACSKAVRKMVKEALDYFDRPVDVLVNNAGYYKEYGHITEVTDEIIDKTIDTNLKGAFYMCREVSKAMASAGIKGRIINISSGAGHSGRTNHAHYCASKGGLLMLTKAIALDLAPMGINVNSISVGFVDVSRFDEGDLLAVKRDILPRILLRKPGKPSDISNMVCYLASDCAEWITGSDFRIDGGESAGRVPYEY</sequence>
<proteinExistence type="inferred from homology"/>
<dbReference type="PROSITE" id="PS00061">
    <property type="entry name" value="ADH_SHORT"/>
    <property type="match status" value="1"/>
</dbReference>
<evidence type="ECO:0000256" key="3">
    <source>
        <dbReference type="RuleBase" id="RU000363"/>
    </source>
</evidence>
<comment type="similarity">
    <text evidence="1 3">Belongs to the short-chain dehydrogenases/reductases (SDR) family.</text>
</comment>
<evidence type="ECO:0000313" key="5">
    <source>
        <dbReference type="Proteomes" id="UP001651880"/>
    </source>
</evidence>
<dbReference type="SUPFAM" id="SSF51735">
    <property type="entry name" value="NAD(P)-binding Rossmann-fold domains"/>
    <property type="match status" value="1"/>
</dbReference>
<name>A0ABT1ND12_9FIRM</name>
<dbReference type="Pfam" id="PF00106">
    <property type="entry name" value="adh_short"/>
    <property type="match status" value="1"/>
</dbReference>
<keyword evidence="5" id="KW-1185">Reference proteome</keyword>
<dbReference type="InterPro" id="IPR020904">
    <property type="entry name" value="Sc_DH/Rdtase_CS"/>
</dbReference>
<organism evidence="4 5">
    <name type="scientific">Lutispora saccharofermentans</name>
    <dbReference type="NCBI Taxonomy" id="3024236"/>
    <lineage>
        <taxon>Bacteria</taxon>
        <taxon>Bacillati</taxon>
        <taxon>Bacillota</taxon>
        <taxon>Clostridia</taxon>
        <taxon>Lutisporales</taxon>
        <taxon>Lutisporaceae</taxon>
        <taxon>Lutispora</taxon>
    </lineage>
</organism>
<reference evidence="4 5" key="1">
    <citation type="submission" date="2021-10" db="EMBL/GenBank/DDBJ databases">
        <title>Lutispora strain m25 sp. nov., a thermophilic, non-spore-forming bacterium isolated from a lab-scale methanogenic bioreactor digesting anaerobic sludge.</title>
        <authorList>
            <person name="El Houari A."/>
            <person name="Mcdonald J."/>
        </authorList>
    </citation>
    <scope>NUCLEOTIDE SEQUENCE [LARGE SCALE GENOMIC DNA]</scope>
    <source>
        <strain evidence="5">m25</strain>
    </source>
</reference>